<proteinExistence type="predicted"/>
<evidence type="ECO:0000313" key="2">
    <source>
        <dbReference type="Proteomes" id="UP000585614"/>
    </source>
</evidence>
<sequence>MAFRKAVSQNSRLWAQLRSAQTSDSVDSSTACKTQFLQKMQATSGRPSSGLSAAEVEAEAGSLWNACSLLRQRMEEELAADVTDWRQEYRCLLTLEGLEAIVGQCLHRLQELRAVVVEQQLELWPEKRLPRTSLSCGGGADPIWSPQLLLYSSTQELQTLAALRLQVAMLDQQIHLEKVLMAELLPLVSTQAPLGLCRAVHSLLCEGGERFLTILRDEPADS</sequence>
<dbReference type="Proteomes" id="UP000585614">
    <property type="component" value="Unassembled WGS sequence"/>
</dbReference>
<protein>
    <submittedName>
        <fullName evidence="1">Tubulin epsilon and delta complex 2</fullName>
    </submittedName>
</protein>
<dbReference type="Pfam" id="PF15764">
    <property type="entry name" value="DUF4693"/>
    <property type="match status" value="1"/>
</dbReference>
<organism evidence="1 2">
    <name type="scientific">Rhinolophus ferrumequinum</name>
    <name type="common">Greater horseshoe bat</name>
    <dbReference type="NCBI Taxonomy" id="59479"/>
    <lineage>
        <taxon>Eukaryota</taxon>
        <taxon>Metazoa</taxon>
        <taxon>Chordata</taxon>
        <taxon>Craniata</taxon>
        <taxon>Vertebrata</taxon>
        <taxon>Euteleostomi</taxon>
        <taxon>Mammalia</taxon>
        <taxon>Eutheria</taxon>
        <taxon>Laurasiatheria</taxon>
        <taxon>Chiroptera</taxon>
        <taxon>Yinpterochiroptera</taxon>
        <taxon>Rhinolophoidea</taxon>
        <taxon>Rhinolophidae</taxon>
        <taxon>Rhinolophinae</taxon>
        <taxon>Rhinolophus</taxon>
    </lineage>
</organism>
<name>A0A7J7R6Q4_RHIFE</name>
<dbReference type="PANTHER" id="PTHR14870:SF1">
    <property type="entry name" value="TUBULIN EPSILON AND DELTA COMPLEX PROTEIN 2"/>
    <property type="match status" value="1"/>
</dbReference>
<dbReference type="EMBL" id="JACAGC010000030">
    <property type="protein sequence ID" value="KAF6271793.1"/>
    <property type="molecule type" value="Genomic_DNA"/>
</dbReference>
<accession>A0A7J7R6Q4</accession>
<comment type="caution">
    <text evidence="1">The sequence shown here is derived from an EMBL/GenBank/DDBJ whole genome shotgun (WGS) entry which is preliminary data.</text>
</comment>
<dbReference type="PANTHER" id="PTHR14870">
    <property type="entry name" value="TUBULIN EPSILON AND DELTA COMPLEX PROTEIN 2"/>
    <property type="match status" value="1"/>
</dbReference>
<evidence type="ECO:0000313" key="1">
    <source>
        <dbReference type="EMBL" id="KAF6271793.1"/>
    </source>
</evidence>
<reference evidence="1 2" key="1">
    <citation type="journal article" date="2020" name="Nature">
        <title>Six reference-quality genomes reveal evolution of bat adaptations.</title>
        <authorList>
            <person name="Jebb D."/>
            <person name="Huang Z."/>
            <person name="Pippel M."/>
            <person name="Hughes G.M."/>
            <person name="Lavrichenko K."/>
            <person name="Devanna P."/>
            <person name="Winkler S."/>
            <person name="Jermiin L.S."/>
            <person name="Skirmuntt E.C."/>
            <person name="Katzourakis A."/>
            <person name="Burkitt-Gray L."/>
            <person name="Ray D.A."/>
            <person name="Sullivan K.A.M."/>
            <person name="Roscito J.G."/>
            <person name="Kirilenko B.M."/>
            <person name="Davalos L.M."/>
            <person name="Corthals A.P."/>
            <person name="Power M.L."/>
            <person name="Jones G."/>
            <person name="Ransome R.D."/>
            <person name="Dechmann D.K.N."/>
            <person name="Locatelli A.G."/>
            <person name="Puechmaille S.J."/>
            <person name="Fedrigo O."/>
            <person name="Jarvis E.D."/>
            <person name="Hiller M."/>
            <person name="Vernes S.C."/>
            <person name="Myers E.W."/>
            <person name="Teeling E.C."/>
        </authorList>
    </citation>
    <scope>NUCLEOTIDE SEQUENCE [LARGE SCALE GENOMIC DNA]</scope>
    <source>
        <strain evidence="1">MRhiFer1</strain>
        <tissue evidence="1">Lung</tissue>
    </source>
</reference>
<dbReference type="InterPro" id="IPR031518">
    <property type="entry name" value="DUF4693"/>
</dbReference>
<dbReference type="AlphaFoldDB" id="A0A7J7R6Q4"/>
<gene>
    <name evidence="1" type="ORF">mRhiFer1_016734</name>
</gene>